<name>A0A8H6WKP7_9AGAR</name>
<dbReference type="Pfam" id="PF00515">
    <property type="entry name" value="TPR_1"/>
    <property type="match status" value="1"/>
</dbReference>
<evidence type="ECO:0000313" key="4">
    <source>
        <dbReference type="Proteomes" id="UP000636479"/>
    </source>
</evidence>
<dbReference type="InterPro" id="IPR019734">
    <property type="entry name" value="TPR_rpt"/>
</dbReference>
<dbReference type="Gene3D" id="1.25.40.10">
    <property type="entry name" value="Tetratricopeptide repeat domain"/>
    <property type="match status" value="1"/>
</dbReference>
<dbReference type="InterPro" id="IPR029063">
    <property type="entry name" value="SAM-dependent_MTases_sf"/>
</dbReference>
<proteinExistence type="predicted"/>
<dbReference type="InterPro" id="IPR051966">
    <property type="entry name" value="RPAP3"/>
</dbReference>
<protein>
    <submittedName>
        <fullName evidence="3">Uncharacterized protein</fullName>
    </submittedName>
</protein>
<dbReference type="RefSeq" id="XP_037225977.1">
    <property type="nucleotide sequence ID" value="XM_037358067.1"/>
</dbReference>
<dbReference type="InterPro" id="IPR011990">
    <property type="entry name" value="TPR-like_helical_dom_sf"/>
</dbReference>
<comment type="caution">
    <text evidence="3">The sequence shown here is derived from an EMBL/GenBank/DDBJ whole genome shotgun (WGS) entry which is preliminary data.</text>
</comment>
<reference evidence="3" key="1">
    <citation type="submission" date="2020-05" db="EMBL/GenBank/DDBJ databases">
        <title>Mycena genomes resolve the evolution of fungal bioluminescence.</title>
        <authorList>
            <person name="Tsai I.J."/>
        </authorList>
    </citation>
    <scope>NUCLEOTIDE SEQUENCE</scope>
    <source>
        <strain evidence="3">171206Taipei</strain>
    </source>
</reference>
<keyword evidence="4" id="KW-1185">Reference proteome</keyword>
<dbReference type="PROSITE" id="PS50005">
    <property type="entry name" value="TPR"/>
    <property type="match status" value="1"/>
</dbReference>
<dbReference type="SUPFAM" id="SSF48452">
    <property type="entry name" value="TPR-like"/>
    <property type="match status" value="1"/>
</dbReference>
<dbReference type="PANTHER" id="PTHR46423:SF1">
    <property type="entry name" value="RNA POLYMERASE II-ASSOCIATED PROTEIN 3"/>
    <property type="match status" value="1"/>
</dbReference>
<evidence type="ECO:0000256" key="1">
    <source>
        <dbReference type="ARBA" id="ARBA00022803"/>
    </source>
</evidence>
<gene>
    <name evidence="3" type="ORF">MIND_00112200</name>
</gene>
<dbReference type="GO" id="GO:0101031">
    <property type="term" value="C:protein folding chaperone complex"/>
    <property type="evidence" value="ECO:0007669"/>
    <property type="project" value="TreeGrafter"/>
</dbReference>
<dbReference type="Proteomes" id="UP000636479">
    <property type="component" value="Unassembled WGS sequence"/>
</dbReference>
<feature type="repeat" description="TPR" evidence="2">
    <location>
        <begin position="465"/>
        <end position="498"/>
    </location>
</feature>
<sequence>MFKFDFEVDQDPVDEGVGPAAPPLIQLESFSELSIAHLLEALPSQLSYSPVSIPLASTRQRVTLARRDLFDARFQLISVGTGADGDNKTEETSSGSSALAFLDAPSDLIPGVYEGGLKTWECSLDLVNYLDGVAGPSAYFQGKAVLEVGCGTAIPSTYIVSRLFSEEPPMVETRIHLQDYNTDVIELITFPNIILAWYMSPASDEYRSSITDNEDDRLPPAEVVSPGELSMTADLKKAFSASLERYKIRLQLFSGPWQSLAAHIPPTQAFDIVLTSETIYRLEALPALIQLLEVASGEQAICLVAAKVLYFGVGGGVAEFVAALDPALELGGDGPQQRLAAGKGPMSPAQMQEILQDPAKLSLLLSMMPRDNPETGETAIEQMMREKREWAEADAKSAKLKEQGNDAFRAGDYKKAFAVYTACMLLSAHEPLYPLNRAAVGLKLQLYQTVVEDASEAVERDFNSAKAHFRRGQAFYFLGEWSKAEDDYAKALKLQPNDSAVMQQKGELKRVRGLSAAEQAAWLAGQTRLTLRDVFPKAEFKARIEEALGRKMTTTELGMNG</sequence>
<evidence type="ECO:0000313" key="3">
    <source>
        <dbReference type="EMBL" id="KAF7315954.1"/>
    </source>
</evidence>
<dbReference type="OrthoDB" id="1723750at2759"/>
<dbReference type="AlphaFoldDB" id="A0A8H6WKP7"/>
<dbReference type="EMBL" id="JACAZF010000001">
    <property type="protein sequence ID" value="KAF7315954.1"/>
    <property type="molecule type" value="Genomic_DNA"/>
</dbReference>
<dbReference type="SMART" id="SM00028">
    <property type="entry name" value="TPR"/>
    <property type="match status" value="2"/>
</dbReference>
<accession>A0A8H6WKP7</accession>
<dbReference type="PROSITE" id="PS50293">
    <property type="entry name" value="TPR_REGION"/>
    <property type="match status" value="1"/>
</dbReference>
<organism evidence="3 4">
    <name type="scientific">Mycena indigotica</name>
    <dbReference type="NCBI Taxonomy" id="2126181"/>
    <lineage>
        <taxon>Eukaryota</taxon>
        <taxon>Fungi</taxon>
        <taxon>Dikarya</taxon>
        <taxon>Basidiomycota</taxon>
        <taxon>Agaricomycotina</taxon>
        <taxon>Agaricomycetes</taxon>
        <taxon>Agaricomycetidae</taxon>
        <taxon>Agaricales</taxon>
        <taxon>Marasmiineae</taxon>
        <taxon>Mycenaceae</taxon>
        <taxon>Mycena</taxon>
    </lineage>
</organism>
<keyword evidence="1 2" id="KW-0802">TPR repeat</keyword>
<evidence type="ECO:0000256" key="2">
    <source>
        <dbReference type="PROSITE-ProRule" id="PRU00339"/>
    </source>
</evidence>
<dbReference type="PANTHER" id="PTHR46423">
    <property type="entry name" value="RNA POLYMERASE II-ASSOCIATED PROTEIN 3"/>
    <property type="match status" value="1"/>
</dbReference>
<dbReference type="Gene3D" id="3.40.50.150">
    <property type="entry name" value="Vaccinia Virus protein VP39"/>
    <property type="match status" value="1"/>
</dbReference>
<dbReference type="GeneID" id="59340583"/>